<dbReference type="AlphaFoldDB" id="A0A2U3DTY3"/>
<accession>A0A2U3DTY3</accession>
<feature type="region of interest" description="Disordered" evidence="1">
    <location>
        <begin position="22"/>
        <end position="131"/>
    </location>
</feature>
<evidence type="ECO:0000313" key="2">
    <source>
        <dbReference type="EMBL" id="PWI65715.1"/>
    </source>
</evidence>
<sequence>MPTSLSLVFSAVCTVQYYEYDGEERTKEQSPAKQAFHGGQRRRGLACAAQRAAQQKRREGPSSLSLPSDALWRRATSFRRRPVLHPGSLQGDYRAAAARDDARPSPPFSEYSAPGGGRPLVRDEATCEPQPDSIQSLATLSARCPAADAPALVAQTPVTPDRPTDGPQSLRESAR</sequence>
<evidence type="ECO:0000256" key="1">
    <source>
        <dbReference type="SAM" id="MobiDB-lite"/>
    </source>
</evidence>
<protein>
    <submittedName>
        <fullName evidence="2">Uncharacterized protein</fullName>
    </submittedName>
</protein>
<organism evidence="2 3">
    <name type="scientific">Purpureocillium lilacinum</name>
    <name type="common">Paecilomyces lilacinus</name>
    <dbReference type="NCBI Taxonomy" id="33203"/>
    <lineage>
        <taxon>Eukaryota</taxon>
        <taxon>Fungi</taxon>
        <taxon>Dikarya</taxon>
        <taxon>Ascomycota</taxon>
        <taxon>Pezizomycotina</taxon>
        <taxon>Sordariomycetes</taxon>
        <taxon>Hypocreomycetidae</taxon>
        <taxon>Hypocreales</taxon>
        <taxon>Ophiocordycipitaceae</taxon>
        <taxon>Purpureocillium</taxon>
    </lineage>
</organism>
<dbReference type="Proteomes" id="UP000245956">
    <property type="component" value="Unassembled WGS sequence"/>
</dbReference>
<name>A0A2U3DTY3_PURLI</name>
<gene>
    <name evidence="2" type="ORF">PCL_06686</name>
</gene>
<proteinExistence type="predicted"/>
<dbReference type="EMBL" id="LCWV01000030">
    <property type="protein sequence ID" value="PWI65715.1"/>
    <property type="molecule type" value="Genomic_DNA"/>
</dbReference>
<feature type="region of interest" description="Disordered" evidence="1">
    <location>
        <begin position="151"/>
        <end position="175"/>
    </location>
</feature>
<evidence type="ECO:0000313" key="3">
    <source>
        <dbReference type="Proteomes" id="UP000245956"/>
    </source>
</evidence>
<reference evidence="2 3" key="1">
    <citation type="journal article" date="2016" name="Front. Microbiol.">
        <title>Genome and transcriptome sequences reveal the specific parasitism of the nematophagous Purpureocillium lilacinum 36-1.</title>
        <authorList>
            <person name="Xie J."/>
            <person name="Li S."/>
            <person name="Mo C."/>
            <person name="Xiao X."/>
            <person name="Peng D."/>
            <person name="Wang G."/>
            <person name="Xiao Y."/>
        </authorList>
    </citation>
    <scope>NUCLEOTIDE SEQUENCE [LARGE SCALE GENOMIC DNA]</scope>
    <source>
        <strain evidence="2 3">36-1</strain>
    </source>
</reference>
<feature type="compositionally biased region" description="Polar residues" evidence="1">
    <location>
        <begin position="166"/>
        <end position="175"/>
    </location>
</feature>
<comment type="caution">
    <text evidence="2">The sequence shown here is derived from an EMBL/GenBank/DDBJ whole genome shotgun (WGS) entry which is preliminary data.</text>
</comment>